<evidence type="ECO:0000313" key="2">
    <source>
        <dbReference type="EMBL" id="GMN19341.1"/>
    </source>
</evidence>
<keyword evidence="3" id="KW-1185">Reference proteome</keyword>
<protein>
    <submittedName>
        <fullName evidence="2">Uncharacterized protein</fullName>
    </submittedName>
</protein>
<dbReference type="EMBL" id="BTGU01002508">
    <property type="protein sequence ID" value="GMN19341.1"/>
    <property type="molecule type" value="Genomic_DNA"/>
</dbReference>
<accession>A0AA87Z7D5</accession>
<dbReference type="AlphaFoldDB" id="A0AA87Z7D5"/>
<sequence>MAELSELGKILDAKLAIFRGGERRDRVAVKLSSLSSRVRNLVTAGDPSFSGHDLDLVNAMLKIATSAQFQFVFPSDPVAVAVVTSDRRGERRRAEGEERETNGRRRETESLEEREIKGIFEILTYYLF</sequence>
<evidence type="ECO:0000256" key="1">
    <source>
        <dbReference type="SAM" id="MobiDB-lite"/>
    </source>
</evidence>
<organism evidence="2 3">
    <name type="scientific">Ficus carica</name>
    <name type="common">Common fig</name>
    <dbReference type="NCBI Taxonomy" id="3494"/>
    <lineage>
        <taxon>Eukaryota</taxon>
        <taxon>Viridiplantae</taxon>
        <taxon>Streptophyta</taxon>
        <taxon>Embryophyta</taxon>
        <taxon>Tracheophyta</taxon>
        <taxon>Spermatophyta</taxon>
        <taxon>Magnoliopsida</taxon>
        <taxon>eudicotyledons</taxon>
        <taxon>Gunneridae</taxon>
        <taxon>Pentapetalae</taxon>
        <taxon>rosids</taxon>
        <taxon>fabids</taxon>
        <taxon>Rosales</taxon>
        <taxon>Moraceae</taxon>
        <taxon>Ficeae</taxon>
        <taxon>Ficus</taxon>
    </lineage>
</organism>
<name>A0AA87Z7D5_FICCA</name>
<gene>
    <name evidence="2" type="ORF">TIFTF001_042857</name>
</gene>
<feature type="region of interest" description="Disordered" evidence="1">
    <location>
        <begin position="86"/>
        <end position="110"/>
    </location>
</feature>
<dbReference type="Proteomes" id="UP001187192">
    <property type="component" value="Unassembled WGS sequence"/>
</dbReference>
<comment type="caution">
    <text evidence="2">The sequence shown here is derived from an EMBL/GenBank/DDBJ whole genome shotgun (WGS) entry which is preliminary data.</text>
</comment>
<evidence type="ECO:0000313" key="3">
    <source>
        <dbReference type="Proteomes" id="UP001187192"/>
    </source>
</evidence>
<proteinExistence type="predicted"/>
<reference evidence="2" key="1">
    <citation type="submission" date="2023-07" db="EMBL/GenBank/DDBJ databases">
        <title>draft genome sequence of fig (Ficus carica).</title>
        <authorList>
            <person name="Takahashi T."/>
            <person name="Nishimura K."/>
        </authorList>
    </citation>
    <scope>NUCLEOTIDE SEQUENCE</scope>
</reference>